<accession>A0A8S2M8V8</accession>
<feature type="non-terminal residue" evidence="1">
    <location>
        <position position="1"/>
    </location>
</feature>
<evidence type="ECO:0000313" key="2">
    <source>
        <dbReference type="Proteomes" id="UP000681967"/>
    </source>
</evidence>
<evidence type="ECO:0000313" key="1">
    <source>
        <dbReference type="EMBL" id="CAF3939288.1"/>
    </source>
</evidence>
<reference evidence="1" key="1">
    <citation type="submission" date="2021-02" db="EMBL/GenBank/DDBJ databases">
        <authorList>
            <person name="Nowell W R."/>
        </authorList>
    </citation>
    <scope>NUCLEOTIDE SEQUENCE</scope>
</reference>
<proteinExistence type="predicted"/>
<gene>
    <name evidence="1" type="ORF">BYL167_LOCUS10427</name>
</gene>
<dbReference type="AlphaFoldDB" id="A0A8S2M8V8"/>
<comment type="caution">
    <text evidence="1">The sequence shown here is derived from an EMBL/GenBank/DDBJ whole genome shotgun (WGS) entry which is preliminary data.</text>
</comment>
<organism evidence="1 2">
    <name type="scientific">Rotaria magnacalcarata</name>
    <dbReference type="NCBI Taxonomy" id="392030"/>
    <lineage>
        <taxon>Eukaryota</taxon>
        <taxon>Metazoa</taxon>
        <taxon>Spiralia</taxon>
        <taxon>Gnathifera</taxon>
        <taxon>Rotifera</taxon>
        <taxon>Eurotatoria</taxon>
        <taxon>Bdelloidea</taxon>
        <taxon>Philodinida</taxon>
        <taxon>Philodinidae</taxon>
        <taxon>Rotaria</taxon>
    </lineage>
</organism>
<dbReference type="EMBL" id="CAJOBH010003135">
    <property type="protein sequence ID" value="CAF3939288.1"/>
    <property type="molecule type" value="Genomic_DNA"/>
</dbReference>
<protein>
    <submittedName>
        <fullName evidence="1">Uncharacterized protein</fullName>
    </submittedName>
</protein>
<name>A0A8S2M8V8_9BILA</name>
<sequence length="124" mass="14926">FVRFEKDGVNNVGVQYNGLTKTVEHKPSYWKAEDNLETGYELQAQNDDTLNKLYDNQDRIDASREWLLQDRAGIAPRMFRFDMDSRRARRDVDNTLRLVRNLKQYKHETFNRLSQPWSFGRYLY</sequence>
<dbReference type="Proteomes" id="UP000681967">
    <property type="component" value="Unassembled WGS sequence"/>
</dbReference>